<reference evidence="2" key="2">
    <citation type="submission" date="2020-09" db="EMBL/GenBank/DDBJ databases">
        <authorList>
            <person name="Sun Q."/>
            <person name="Ohkuma M."/>
        </authorList>
    </citation>
    <scope>NUCLEOTIDE SEQUENCE</scope>
    <source>
        <strain evidence="2">JCM 14371</strain>
    </source>
</reference>
<proteinExistence type="predicted"/>
<dbReference type="EMBL" id="BMOE01000004">
    <property type="protein sequence ID" value="GGJ73591.1"/>
    <property type="molecule type" value="Genomic_DNA"/>
</dbReference>
<gene>
    <name evidence="2" type="ORF">GCM10008939_17320</name>
</gene>
<accession>A0A917UPZ0</accession>
<name>A0A917UPZ0_9DEIO</name>
<dbReference type="AlphaFoldDB" id="A0A917UPZ0"/>
<sequence>MKGTAGGQGQVGHAVGRAPTMACMSILEVTCPVCDEVLELTDTDRAELEVGDAIVCDNCNAEMEVTVNDGEEFELELLGILTTCPNCGEEFDVTEEMLGDEDGDTVTCPHCHAHIELEFEDAPGEP</sequence>
<evidence type="ECO:0000313" key="2">
    <source>
        <dbReference type="EMBL" id="GGJ73591.1"/>
    </source>
</evidence>
<feature type="domain" description="DPH-type MB" evidence="1">
    <location>
        <begin position="61"/>
        <end position="120"/>
    </location>
</feature>
<evidence type="ECO:0000259" key="1">
    <source>
        <dbReference type="PROSITE" id="PS51074"/>
    </source>
</evidence>
<reference evidence="2" key="1">
    <citation type="journal article" date="2014" name="Int. J. Syst. Evol. Microbiol.">
        <title>Complete genome sequence of Corynebacterium casei LMG S-19264T (=DSM 44701T), isolated from a smear-ripened cheese.</title>
        <authorList>
            <consortium name="US DOE Joint Genome Institute (JGI-PGF)"/>
            <person name="Walter F."/>
            <person name="Albersmeier A."/>
            <person name="Kalinowski J."/>
            <person name="Ruckert C."/>
        </authorList>
    </citation>
    <scope>NUCLEOTIDE SEQUENCE</scope>
    <source>
        <strain evidence="2">JCM 14371</strain>
    </source>
</reference>
<dbReference type="InterPro" id="IPR007872">
    <property type="entry name" value="DPH_MB_dom"/>
</dbReference>
<evidence type="ECO:0000313" key="3">
    <source>
        <dbReference type="Proteomes" id="UP000635726"/>
    </source>
</evidence>
<dbReference type="Proteomes" id="UP000635726">
    <property type="component" value="Unassembled WGS sequence"/>
</dbReference>
<comment type="caution">
    <text evidence="2">The sequence shown here is derived from an EMBL/GenBank/DDBJ whole genome shotgun (WGS) entry which is preliminary data.</text>
</comment>
<organism evidence="2 3">
    <name type="scientific">Deinococcus aquiradiocola</name>
    <dbReference type="NCBI Taxonomy" id="393059"/>
    <lineage>
        <taxon>Bacteria</taxon>
        <taxon>Thermotogati</taxon>
        <taxon>Deinococcota</taxon>
        <taxon>Deinococci</taxon>
        <taxon>Deinococcales</taxon>
        <taxon>Deinococcaceae</taxon>
        <taxon>Deinococcus</taxon>
    </lineage>
</organism>
<dbReference type="PROSITE" id="PS51074">
    <property type="entry name" value="DPH_MB"/>
    <property type="match status" value="1"/>
</dbReference>
<dbReference type="NCBIfam" id="TIGR02098">
    <property type="entry name" value="MJ0042_CXXC"/>
    <property type="match status" value="1"/>
</dbReference>
<keyword evidence="3" id="KW-1185">Reference proteome</keyword>
<dbReference type="InterPro" id="IPR011723">
    <property type="entry name" value="Znf/thioredoxin_put"/>
</dbReference>
<protein>
    <recommendedName>
        <fullName evidence="1">DPH-type MB domain-containing protein</fullName>
    </recommendedName>
</protein>
<dbReference type="Gene3D" id="2.20.28.160">
    <property type="match status" value="2"/>
</dbReference>